<dbReference type="PANTHER" id="PTHR38011">
    <property type="entry name" value="DIHYDROFOLATE REDUCTASE FAMILY PROTEIN (AFU_ORTHOLOGUE AFUA_8G06820)"/>
    <property type="match status" value="1"/>
</dbReference>
<evidence type="ECO:0000256" key="4">
    <source>
        <dbReference type="ARBA" id="ARBA00012851"/>
    </source>
</evidence>
<comment type="function">
    <text evidence="1">Catalyzes an early step in riboflavin biosynthesis, the NADPH-dependent reduction of the ribose side chain of 2,5-diamino-6-ribosylamino-4(3H)-pyrimidinone 5'-phosphate, yielding 2,5-diamino-6-ribitylamino-4(3H)-pyrimidinone 5'-phosphate.</text>
</comment>
<evidence type="ECO:0000259" key="13">
    <source>
        <dbReference type="Pfam" id="PF01872"/>
    </source>
</evidence>
<dbReference type="GO" id="GO:0008703">
    <property type="term" value="F:5-amino-6-(5-phosphoribosylamino)uracil reductase activity"/>
    <property type="evidence" value="ECO:0007669"/>
    <property type="project" value="InterPro"/>
</dbReference>
<name>A0AAV9U4I1_9PEZI</name>
<evidence type="ECO:0000256" key="8">
    <source>
        <dbReference type="ARBA" id="ARBA00023002"/>
    </source>
</evidence>
<evidence type="ECO:0000256" key="7">
    <source>
        <dbReference type="ARBA" id="ARBA00022857"/>
    </source>
</evidence>
<dbReference type="GO" id="GO:0009231">
    <property type="term" value="P:riboflavin biosynthetic process"/>
    <property type="evidence" value="ECO:0007669"/>
    <property type="project" value="UniProtKB-KW"/>
</dbReference>
<dbReference type="Pfam" id="PF01872">
    <property type="entry name" value="RibD_C"/>
    <property type="match status" value="1"/>
</dbReference>
<comment type="similarity">
    <text evidence="3">Belongs to the HTP reductase family.</text>
</comment>
<gene>
    <name evidence="14" type="primary">RIB7</name>
    <name evidence="14" type="ORF">TWF730_003485</name>
</gene>
<reference evidence="14 15" key="1">
    <citation type="submission" date="2019-10" db="EMBL/GenBank/DDBJ databases">
        <authorList>
            <person name="Palmer J.M."/>
        </authorList>
    </citation>
    <scope>NUCLEOTIDE SEQUENCE [LARGE SCALE GENOMIC DNA]</scope>
    <source>
        <strain evidence="14 15">TWF730</strain>
    </source>
</reference>
<evidence type="ECO:0000313" key="14">
    <source>
        <dbReference type="EMBL" id="KAK6334271.1"/>
    </source>
</evidence>
<comment type="caution">
    <text evidence="14">The sequence shown here is derived from an EMBL/GenBank/DDBJ whole genome shotgun (WGS) entry which is preliminary data.</text>
</comment>
<dbReference type="PANTHER" id="PTHR38011:SF7">
    <property type="entry name" value="2,5-DIAMINO-6-RIBOSYLAMINO-4(3H)-PYRIMIDINONE 5'-PHOSPHATE REDUCTASE"/>
    <property type="match status" value="1"/>
</dbReference>
<proteinExistence type="inferred from homology"/>
<evidence type="ECO:0000256" key="9">
    <source>
        <dbReference type="ARBA" id="ARBA00030073"/>
    </source>
</evidence>
<evidence type="ECO:0000256" key="1">
    <source>
        <dbReference type="ARBA" id="ARBA00003555"/>
    </source>
</evidence>
<dbReference type="InterPro" id="IPR002734">
    <property type="entry name" value="RibDG_C"/>
</dbReference>
<organism evidence="14 15">
    <name type="scientific">Orbilia blumenaviensis</name>
    <dbReference type="NCBI Taxonomy" id="1796055"/>
    <lineage>
        <taxon>Eukaryota</taxon>
        <taxon>Fungi</taxon>
        <taxon>Dikarya</taxon>
        <taxon>Ascomycota</taxon>
        <taxon>Pezizomycotina</taxon>
        <taxon>Orbiliomycetes</taxon>
        <taxon>Orbiliales</taxon>
        <taxon>Orbiliaceae</taxon>
        <taxon>Orbilia</taxon>
    </lineage>
</organism>
<keyword evidence="8" id="KW-0560">Oxidoreductase</keyword>
<keyword evidence="15" id="KW-1185">Reference proteome</keyword>
<evidence type="ECO:0000256" key="5">
    <source>
        <dbReference type="ARBA" id="ARBA00015035"/>
    </source>
</evidence>
<evidence type="ECO:0000256" key="10">
    <source>
        <dbReference type="ARBA" id="ARBA00031630"/>
    </source>
</evidence>
<evidence type="ECO:0000313" key="15">
    <source>
        <dbReference type="Proteomes" id="UP001373714"/>
    </source>
</evidence>
<sequence>MSQISALPEEYATPLAPYLPLLGPHELPHLTLTYATSLDSAISLSPGTQTHLSGPISKAMTHHLRSFHDAILVGVSTAVADDPGLNCRIEGAQSQPIPVILDPSGRWEITESARVIETAKVGNGRAPLIIIDSKYLDNDNVVQRNKMLQKYGGKYIGLDLDEKGRFDWRSILLALKSLGVESLMVEGGATVINTLLGTDETRQLIGSVIVTFAPTWLGQGGVIVSPKREFDDEGKYEPPRLKEVKWIPMDQDVVLCGRVTRK</sequence>
<evidence type="ECO:0000256" key="6">
    <source>
        <dbReference type="ARBA" id="ARBA00022619"/>
    </source>
</evidence>
<dbReference type="Proteomes" id="UP001373714">
    <property type="component" value="Unassembled WGS sequence"/>
</dbReference>
<dbReference type="EC" id="1.1.1.302" evidence="4"/>
<dbReference type="SUPFAM" id="SSF53597">
    <property type="entry name" value="Dihydrofolate reductase-like"/>
    <property type="match status" value="1"/>
</dbReference>
<dbReference type="InterPro" id="IPR050765">
    <property type="entry name" value="Riboflavin_Biosynth_HTPR"/>
</dbReference>
<dbReference type="InterPro" id="IPR024072">
    <property type="entry name" value="DHFR-like_dom_sf"/>
</dbReference>
<comment type="catalytic activity">
    <reaction evidence="11">
        <text>2,5-diamino-6-(1-D-ribitylamino)pyrimidin-4(3H)-one 5'-phosphate + NAD(+) = 2,5-diamino-6-(1-D-ribosylamino)pyrimidin-4(3H)-one 5'-phosphate + NADH + H(+)</text>
        <dbReference type="Rhea" id="RHEA:27274"/>
        <dbReference type="ChEBI" id="CHEBI:15378"/>
        <dbReference type="ChEBI" id="CHEBI:57540"/>
        <dbReference type="ChEBI" id="CHEBI:57945"/>
        <dbReference type="ChEBI" id="CHEBI:58890"/>
        <dbReference type="ChEBI" id="CHEBI:59545"/>
        <dbReference type="EC" id="1.1.1.302"/>
    </reaction>
</comment>
<keyword evidence="7" id="KW-0521">NADP</keyword>
<feature type="domain" description="Bacterial bifunctional deaminase-reductase C-terminal" evidence="13">
    <location>
        <begin position="28"/>
        <end position="255"/>
    </location>
</feature>
<comment type="catalytic activity">
    <reaction evidence="12">
        <text>2,5-diamino-6-(1-D-ribitylamino)pyrimidin-4(3H)-one 5'-phosphate + NADP(+) = 2,5-diamino-6-(1-D-ribosylamino)pyrimidin-4(3H)-one 5'-phosphate + NADPH + H(+)</text>
        <dbReference type="Rhea" id="RHEA:27278"/>
        <dbReference type="ChEBI" id="CHEBI:15378"/>
        <dbReference type="ChEBI" id="CHEBI:57783"/>
        <dbReference type="ChEBI" id="CHEBI:58349"/>
        <dbReference type="ChEBI" id="CHEBI:58890"/>
        <dbReference type="ChEBI" id="CHEBI:59545"/>
        <dbReference type="EC" id="1.1.1.302"/>
    </reaction>
</comment>
<keyword evidence="6" id="KW-0686">Riboflavin biosynthesis</keyword>
<comment type="pathway">
    <text evidence="2">Cofactor biosynthesis; riboflavin biosynthesis.</text>
</comment>
<dbReference type="AlphaFoldDB" id="A0AAV9U4I1"/>
<evidence type="ECO:0000256" key="12">
    <source>
        <dbReference type="ARBA" id="ARBA00049020"/>
    </source>
</evidence>
<evidence type="ECO:0000256" key="2">
    <source>
        <dbReference type="ARBA" id="ARBA00005104"/>
    </source>
</evidence>
<evidence type="ECO:0000256" key="3">
    <source>
        <dbReference type="ARBA" id="ARBA00009723"/>
    </source>
</evidence>
<evidence type="ECO:0000256" key="11">
    <source>
        <dbReference type="ARBA" id="ARBA00047550"/>
    </source>
</evidence>
<dbReference type="Gene3D" id="3.40.430.10">
    <property type="entry name" value="Dihydrofolate Reductase, subunit A"/>
    <property type="match status" value="1"/>
</dbReference>
<accession>A0AAV9U4I1</accession>
<protein>
    <recommendedName>
        <fullName evidence="5">2,5-diamino-6-ribosylamino-4(3H)-pyrimidinone 5'-phosphate reductase</fullName>
        <ecNumber evidence="4">1.1.1.302</ecNumber>
    </recommendedName>
    <alternativeName>
        <fullName evidence="10">2,5-diamino-6-(5-phospho-D-ribosylamino)pyrimidin-4(3H)-one reductase</fullName>
    </alternativeName>
    <alternativeName>
        <fullName evidence="9">2,5-diamino-6-ribitylamino-4(3H)-pyrimidinone 5'-phosphate synthase</fullName>
    </alternativeName>
</protein>
<dbReference type="EMBL" id="JAVHNS010000015">
    <property type="protein sequence ID" value="KAK6334271.1"/>
    <property type="molecule type" value="Genomic_DNA"/>
</dbReference>